<evidence type="ECO:0000256" key="1">
    <source>
        <dbReference type="SAM" id="MobiDB-lite"/>
    </source>
</evidence>
<reference evidence="3" key="1">
    <citation type="journal article" date="2019" name="Int. J. Syst. Evol. Microbiol.">
        <title>The Global Catalogue of Microorganisms (GCM) 10K type strain sequencing project: providing services to taxonomists for standard genome sequencing and annotation.</title>
        <authorList>
            <consortium name="The Broad Institute Genomics Platform"/>
            <consortium name="The Broad Institute Genome Sequencing Center for Infectious Disease"/>
            <person name="Wu L."/>
            <person name="Ma J."/>
        </authorList>
    </citation>
    <scope>NUCLEOTIDE SEQUENCE [LARGE SCALE GENOMIC DNA]</scope>
    <source>
        <strain evidence="3">JCM 16902</strain>
    </source>
</reference>
<evidence type="ECO:0000313" key="2">
    <source>
        <dbReference type="EMBL" id="GAA3605689.1"/>
    </source>
</evidence>
<feature type="compositionally biased region" description="Polar residues" evidence="1">
    <location>
        <begin position="75"/>
        <end position="91"/>
    </location>
</feature>
<sequence>MPEDELLEALRGLGADHEPDVVAIRRRMEDRRPKVVPLRRRVEEAPRKRPVLLSAAAALLVGGGVTAAVSQMAPASNQTPSTIPVNVPTFQSPSDPATSSAPSPTVTQESGKKQTPDGVSTSKDAGTPDSGGKTGQGTPSSSSPRSSTSSSTGGTSGNASGLTQATIEVTTMANGQQLMLSAADEDWLAIGTRNDLRTIRKKSAVSSPLLNFTAPASAASVDGPFKLSWTGGVPEQDRDGTTRWLQTDGAVVTVTASEAARTVTLYTGNLMNVAVTGQNLKQQRVELGSDAGYVVNITIPSHSGETTINLSSGRGPVHFLAATASSS</sequence>
<accession>A0ABP6ZE15</accession>
<keyword evidence="3" id="KW-1185">Reference proteome</keyword>
<feature type="region of interest" description="Disordered" evidence="1">
    <location>
        <begin position="75"/>
        <end position="161"/>
    </location>
</feature>
<feature type="compositionally biased region" description="Low complexity" evidence="1">
    <location>
        <begin position="92"/>
        <end position="105"/>
    </location>
</feature>
<feature type="compositionally biased region" description="Low complexity" evidence="1">
    <location>
        <begin position="136"/>
        <end position="161"/>
    </location>
</feature>
<dbReference type="Proteomes" id="UP001501074">
    <property type="component" value="Unassembled WGS sequence"/>
</dbReference>
<name>A0ABP6ZE15_9ACTN</name>
<dbReference type="EMBL" id="BAAAZO010000003">
    <property type="protein sequence ID" value="GAA3605689.1"/>
    <property type="molecule type" value="Genomic_DNA"/>
</dbReference>
<proteinExistence type="predicted"/>
<evidence type="ECO:0000313" key="3">
    <source>
        <dbReference type="Proteomes" id="UP001501074"/>
    </source>
</evidence>
<organism evidence="2 3">
    <name type="scientific">Kineosporia mesophila</name>
    <dbReference type="NCBI Taxonomy" id="566012"/>
    <lineage>
        <taxon>Bacteria</taxon>
        <taxon>Bacillati</taxon>
        <taxon>Actinomycetota</taxon>
        <taxon>Actinomycetes</taxon>
        <taxon>Kineosporiales</taxon>
        <taxon>Kineosporiaceae</taxon>
        <taxon>Kineosporia</taxon>
    </lineage>
</organism>
<gene>
    <name evidence="2" type="ORF">GCM10022223_21820</name>
</gene>
<dbReference type="RefSeq" id="WP_231483167.1">
    <property type="nucleotide sequence ID" value="NZ_BAAAZO010000003.1"/>
</dbReference>
<evidence type="ECO:0008006" key="4">
    <source>
        <dbReference type="Google" id="ProtNLM"/>
    </source>
</evidence>
<comment type="caution">
    <text evidence="2">The sequence shown here is derived from an EMBL/GenBank/DDBJ whole genome shotgun (WGS) entry which is preliminary data.</text>
</comment>
<protein>
    <recommendedName>
        <fullName evidence="4">DUF4115 domain-containing protein</fullName>
    </recommendedName>
</protein>